<comment type="caution">
    <text evidence="1">The sequence shown here is derived from an EMBL/GenBank/DDBJ whole genome shotgun (WGS) entry which is preliminary data.</text>
</comment>
<dbReference type="OrthoDB" id="2315614at2759"/>
<protein>
    <submittedName>
        <fullName evidence="1">21892_t:CDS:1</fullName>
    </submittedName>
</protein>
<accession>A0A9N9GD42</accession>
<keyword evidence="2" id="KW-1185">Reference proteome</keyword>
<sequence>MNRRQSQPPLTVKEPCYRCACGRIIPISEIMSKQSIYPSTTAFHDTVSSSRLPHISARRLIEKAERYIHVDAPCKTLMGDVCDFTPGQNGFSVEKNAEEISL</sequence>
<dbReference type="AlphaFoldDB" id="A0A9N9GD42"/>
<evidence type="ECO:0000313" key="1">
    <source>
        <dbReference type="EMBL" id="CAG8598708.1"/>
    </source>
</evidence>
<gene>
    <name evidence="1" type="ORF">CPELLU_LOCUS6887</name>
</gene>
<evidence type="ECO:0000313" key="2">
    <source>
        <dbReference type="Proteomes" id="UP000789759"/>
    </source>
</evidence>
<organism evidence="1 2">
    <name type="scientific">Cetraspora pellucida</name>
    <dbReference type="NCBI Taxonomy" id="1433469"/>
    <lineage>
        <taxon>Eukaryota</taxon>
        <taxon>Fungi</taxon>
        <taxon>Fungi incertae sedis</taxon>
        <taxon>Mucoromycota</taxon>
        <taxon>Glomeromycotina</taxon>
        <taxon>Glomeromycetes</taxon>
        <taxon>Diversisporales</taxon>
        <taxon>Gigasporaceae</taxon>
        <taxon>Cetraspora</taxon>
    </lineage>
</organism>
<name>A0A9N9GD42_9GLOM</name>
<proteinExistence type="predicted"/>
<reference evidence="1" key="1">
    <citation type="submission" date="2021-06" db="EMBL/GenBank/DDBJ databases">
        <authorList>
            <person name="Kallberg Y."/>
            <person name="Tangrot J."/>
            <person name="Rosling A."/>
        </authorList>
    </citation>
    <scope>NUCLEOTIDE SEQUENCE</scope>
    <source>
        <strain evidence="1">FL966</strain>
    </source>
</reference>
<dbReference type="EMBL" id="CAJVQA010004425">
    <property type="protein sequence ID" value="CAG8598708.1"/>
    <property type="molecule type" value="Genomic_DNA"/>
</dbReference>
<dbReference type="Proteomes" id="UP000789759">
    <property type="component" value="Unassembled WGS sequence"/>
</dbReference>